<dbReference type="Pfam" id="PF22939">
    <property type="entry name" value="WHD_GPIID"/>
    <property type="match status" value="1"/>
</dbReference>
<dbReference type="Pfam" id="PF24883">
    <property type="entry name" value="NPHP3_N"/>
    <property type="match status" value="1"/>
</dbReference>
<feature type="repeat" description="ANK" evidence="2">
    <location>
        <begin position="648"/>
        <end position="680"/>
    </location>
</feature>
<feature type="repeat" description="ANK" evidence="2">
    <location>
        <begin position="552"/>
        <end position="584"/>
    </location>
</feature>
<evidence type="ECO:0000313" key="5">
    <source>
        <dbReference type="EMBL" id="RKK10449.1"/>
    </source>
</evidence>
<name>A0A3L6N0I4_FUSOX</name>
<evidence type="ECO:0000259" key="4">
    <source>
        <dbReference type="Pfam" id="PF24883"/>
    </source>
</evidence>
<dbReference type="AlphaFoldDB" id="A0A3L6N0I4"/>
<dbReference type="InterPro" id="IPR036770">
    <property type="entry name" value="Ankyrin_rpt-contain_sf"/>
</dbReference>
<reference evidence="5 6" key="1">
    <citation type="journal article" date="2018" name="Sci. Rep.">
        <title>Characterisation of pathogen-specific regions and novel effector candidates in Fusarium oxysporum f. sp. cepae.</title>
        <authorList>
            <person name="Armitage A.D."/>
            <person name="Taylor A."/>
            <person name="Sobczyk M.K."/>
            <person name="Baxter L."/>
            <person name="Greenfield B.P."/>
            <person name="Bates H.J."/>
            <person name="Wilson F."/>
            <person name="Jackson A.C."/>
            <person name="Ott S."/>
            <person name="Harrison R.J."/>
            <person name="Clarkson J.P."/>
        </authorList>
    </citation>
    <scope>NUCLEOTIDE SEQUENCE [LARGE SCALE GENOMIC DNA]</scope>
    <source>
        <strain evidence="5 6">FoC_Fus2</strain>
    </source>
</reference>
<proteinExistence type="predicted"/>
<dbReference type="Gene3D" id="1.25.40.20">
    <property type="entry name" value="Ankyrin repeat-containing domain"/>
    <property type="match status" value="2"/>
</dbReference>
<dbReference type="SUPFAM" id="SSF52540">
    <property type="entry name" value="P-loop containing nucleoside triphosphate hydrolases"/>
    <property type="match status" value="1"/>
</dbReference>
<dbReference type="EMBL" id="MRCU01000010">
    <property type="protein sequence ID" value="RKK10449.1"/>
    <property type="molecule type" value="Genomic_DNA"/>
</dbReference>
<dbReference type="InterPro" id="IPR056884">
    <property type="entry name" value="NPHP3-like_N"/>
</dbReference>
<evidence type="ECO:0000313" key="6">
    <source>
        <dbReference type="Proteomes" id="UP000270866"/>
    </source>
</evidence>
<dbReference type="InterPro" id="IPR002110">
    <property type="entry name" value="Ankyrin_rpt"/>
</dbReference>
<dbReference type="PANTHER" id="PTHR10039:SF15">
    <property type="entry name" value="NACHT DOMAIN-CONTAINING PROTEIN"/>
    <property type="match status" value="1"/>
</dbReference>
<dbReference type="InterPro" id="IPR054471">
    <property type="entry name" value="GPIID_WHD"/>
</dbReference>
<dbReference type="SUPFAM" id="SSF48403">
    <property type="entry name" value="Ankyrin repeat"/>
    <property type="match status" value="1"/>
</dbReference>
<protein>
    <submittedName>
        <fullName evidence="5">Uncharacterized protein</fullName>
    </submittedName>
</protein>
<sequence length="794" mass="89965">MSFGVGVGDIIKIAELITHFRRRVIDAPSQYHDVLNDLKRFSGIIQDIDIILSDQRLGRIQQTIELLAKQAEEQKRNRILDWIRTIDYGSHQSDALEEHQEGTGDWLIRSEMFQKWIETKGQVLFCPGLPGAGKTILVAVAICHLLDRYENNNDVGIGYHYFDYKRQGVEDTRMILSSILNQLAQNVKNTRPLEKEIHSALVSVASLYSRVFLVVDGLDEYKEWKNILACLRDLRGANILVTSRSIPKTANDKILEGCNVLEIRASDTDVRKYLECNMSKLHGLAAHDRQLQEVVCKAILGSMDGMFLLARLHLKLLSNKSSLRDVREALKALPTGTSAYDKAYQTMIERIERQDPDPKAIAKSVLTWLTFSKRRLKVAELRAAVSIRETDSDLDEACLYGIEDLAYFCTGLVRVDKPSQTVSLIHYTVQEYLERTRASWSPEADAMIATTCLTYLLFPAFDVDFFDFDKYSQNGRSDEQSYPLLYYCKEYAAYHTCLASPELPSIARFFSSNSRIVKNWLLSATKHGSPQAEDTAEWLIERGASIDVRDVEWKTPLHHAVLNGWKRCVQLLLQRGASLDPDSANMTPLHYTVKNSAKEIAQMFINAGIPIDLPVKREIYTPVFKEGRVIYINRDGAQNLIQNGLAGNGLTCLHLATLTGCRKMTEFLLNQGADPNFPSDHGETPLHLALRRDLYKSRSSANQDFWTDPDNRIESILDYVDEEDEYCSTRDWVDEARVAVVNLLLEHPEVDMNAKDVLGVSPLHVTARDRRDSGSMVQKLLEKGAKISTRTKKG</sequence>
<feature type="domain" description="Nephrocystin 3-like N-terminal" evidence="4">
    <location>
        <begin position="102"/>
        <end position="244"/>
    </location>
</feature>
<dbReference type="SMART" id="SM00248">
    <property type="entry name" value="ANK"/>
    <property type="match status" value="5"/>
</dbReference>
<dbReference type="Pfam" id="PF12796">
    <property type="entry name" value="Ank_2"/>
    <property type="match status" value="2"/>
</dbReference>
<keyword evidence="1" id="KW-0677">Repeat</keyword>
<gene>
    <name evidence="5" type="ORF">BFJ65_g14449</name>
</gene>
<accession>A0A3L6N0I4</accession>
<feature type="domain" description="GPI inositol-deacylase winged helix" evidence="3">
    <location>
        <begin position="359"/>
        <end position="434"/>
    </location>
</feature>
<feature type="repeat" description="ANK" evidence="2">
    <location>
        <begin position="758"/>
        <end position="792"/>
    </location>
</feature>
<dbReference type="PANTHER" id="PTHR10039">
    <property type="entry name" value="AMELOGENIN"/>
    <property type="match status" value="1"/>
</dbReference>
<dbReference type="PROSITE" id="PS50297">
    <property type="entry name" value="ANK_REP_REGION"/>
    <property type="match status" value="3"/>
</dbReference>
<dbReference type="Gene3D" id="3.40.50.300">
    <property type="entry name" value="P-loop containing nucleotide triphosphate hydrolases"/>
    <property type="match status" value="1"/>
</dbReference>
<keyword evidence="2" id="KW-0040">ANK repeat</keyword>
<organism evidence="5 6">
    <name type="scientific">Fusarium oxysporum f. sp. cepae</name>
    <dbReference type="NCBI Taxonomy" id="396571"/>
    <lineage>
        <taxon>Eukaryota</taxon>
        <taxon>Fungi</taxon>
        <taxon>Dikarya</taxon>
        <taxon>Ascomycota</taxon>
        <taxon>Pezizomycotina</taxon>
        <taxon>Sordariomycetes</taxon>
        <taxon>Hypocreomycetidae</taxon>
        <taxon>Hypocreales</taxon>
        <taxon>Nectriaceae</taxon>
        <taxon>Fusarium</taxon>
        <taxon>Fusarium oxysporum species complex</taxon>
    </lineage>
</organism>
<dbReference type="Proteomes" id="UP000270866">
    <property type="component" value="Unassembled WGS sequence"/>
</dbReference>
<evidence type="ECO:0000259" key="3">
    <source>
        <dbReference type="Pfam" id="PF22939"/>
    </source>
</evidence>
<dbReference type="InterPro" id="IPR027417">
    <property type="entry name" value="P-loop_NTPase"/>
</dbReference>
<dbReference type="PROSITE" id="PS50088">
    <property type="entry name" value="ANK_REPEAT"/>
    <property type="match status" value="3"/>
</dbReference>
<evidence type="ECO:0000256" key="1">
    <source>
        <dbReference type="ARBA" id="ARBA00022737"/>
    </source>
</evidence>
<comment type="caution">
    <text evidence="5">The sequence shown here is derived from an EMBL/GenBank/DDBJ whole genome shotgun (WGS) entry which is preliminary data.</text>
</comment>
<evidence type="ECO:0000256" key="2">
    <source>
        <dbReference type="PROSITE-ProRule" id="PRU00023"/>
    </source>
</evidence>